<protein>
    <submittedName>
        <fullName evidence="1">Uncharacterized protein</fullName>
    </submittedName>
</protein>
<proteinExistence type="predicted"/>
<sequence>MPKTGCLTYEPSFGRLFATYAMTETEFRDWVSNYPVPMGPYDNSLLMFDSEQLGFTAPELSFATQPASNGKQLRVYWADGKMYLSYNVM</sequence>
<reference evidence="2" key="1">
    <citation type="journal article" date="2019" name="Int. J. Syst. Evol. Microbiol.">
        <title>The Global Catalogue of Microorganisms (GCM) 10K type strain sequencing project: providing services to taxonomists for standard genome sequencing and annotation.</title>
        <authorList>
            <consortium name="The Broad Institute Genomics Platform"/>
            <consortium name="The Broad Institute Genome Sequencing Center for Infectious Disease"/>
            <person name="Wu L."/>
            <person name="Ma J."/>
        </authorList>
    </citation>
    <scope>NUCLEOTIDE SEQUENCE [LARGE SCALE GENOMIC DNA]</scope>
    <source>
        <strain evidence="2">JCM 17759</strain>
    </source>
</reference>
<accession>A0ABP8NP66</accession>
<keyword evidence="2" id="KW-1185">Reference proteome</keyword>
<dbReference type="EMBL" id="BAABGA010000111">
    <property type="protein sequence ID" value="GAA4470366.1"/>
    <property type="molecule type" value="Genomic_DNA"/>
</dbReference>
<gene>
    <name evidence="1" type="ORF">GCM10023156_63570</name>
</gene>
<comment type="caution">
    <text evidence="1">The sequence shown here is derived from an EMBL/GenBank/DDBJ whole genome shotgun (WGS) entry which is preliminary data.</text>
</comment>
<evidence type="ECO:0000313" key="2">
    <source>
        <dbReference type="Proteomes" id="UP001500840"/>
    </source>
</evidence>
<organism evidence="1 2">
    <name type="scientific">Novipirellula rosea</name>
    <dbReference type="NCBI Taxonomy" id="1031540"/>
    <lineage>
        <taxon>Bacteria</taxon>
        <taxon>Pseudomonadati</taxon>
        <taxon>Planctomycetota</taxon>
        <taxon>Planctomycetia</taxon>
        <taxon>Pirellulales</taxon>
        <taxon>Pirellulaceae</taxon>
        <taxon>Novipirellula</taxon>
    </lineage>
</organism>
<dbReference type="Proteomes" id="UP001500840">
    <property type="component" value="Unassembled WGS sequence"/>
</dbReference>
<evidence type="ECO:0000313" key="1">
    <source>
        <dbReference type="EMBL" id="GAA4470366.1"/>
    </source>
</evidence>
<name>A0ABP8NP66_9BACT</name>